<dbReference type="InterPro" id="IPR002048">
    <property type="entry name" value="EF_hand_dom"/>
</dbReference>
<evidence type="ECO:0000256" key="2">
    <source>
        <dbReference type="ARBA" id="ARBA00022837"/>
    </source>
</evidence>
<evidence type="ECO:0000259" key="8">
    <source>
        <dbReference type="PROSITE" id="PS50222"/>
    </source>
</evidence>
<dbReference type="PANTHER" id="PTHR11216">
    <property type="entry name" value="EH DOMAIN"/>
    <property type="match status" value="1"/>
</dbReference>
<feature type="domain" description="EF-hand" evidence="8">
    <location>
        <begin position="43"/>
        <end position="78"/>
    </location>
</feature>
<evidence type="ECO:0000256" key="4">
    <source>
        <dbReference type="SAM" id="Coils"/>
    </source>
</evidence>
<dbReference type="GO" id="GO:0060090">
    <property type="term" value="F:molecular adaptor activity"/>
    <property type="evidence" value="ECO:0007669"/>
    <property type="project" value="TreeGrafter"/>
</dbReference>
<sequence>MTDWAIPHTSKIKYSQVFNSNDGQRTGLLTGVQARNILIKSGLSQQILAQIWFLSDVDKDGMLTCEEFILSMHLIDCVKKGLPLPSVLPNELLPSAIKRNASVVSPTLSINSLKDVKSGLPHQASIPQSTTLPKATEISKSPVANLVEWNIPQQSKLKYGQLFNQVDKDRTGYLTGIQARNILIKSGLSNQHLANIWNLSDIDKDGNLASEEFILSMHLIDLVKAGETLPLTLPLELIPLSFRRKQSINGTLVTSANNASVQSTNAALITQASTESMSNKNTFEDKRKENFEKGQAELEKRRQLLLEQQKREQEERERKEKEEFEKKERIRLEQERKKKEELERQLQKQKELEMQKEEERKKQQELKEAARREMERQRLIEWENQKKSEMLTTKQRVQEALINLKAKKQRMVVDVGQVNSQLNGLKEKVEETRQKVSNAKQEIDNMRVNRDAKLKEMNSLKNQIKVLQERHLIIEQEKLSLSAQLKNINITHNNSITDSADFALKSKQIRIDQLKDQLSENEKLKDTKQKDMELHESELETFKTKYEEIIERTNELQRVYDEKRKEALEVIEKSIKQAEEASKYASNFNAGWGDDGTVSNNLSSDVNNDVIKYRAIYQFDGANLDDLSLKVGDIINSIPESVAESGWLQGELNGKIGWFPESYVEIYNPDAILPESSLSDSSKIEKTDVNTSSNAESYVQVLYNWEGTDESHLSIKKGDKVKVLDKNQDWIFGECNNKTGWVPKTYIYLTEDAQYYISSFAFESQEEGDLTFDVNELIYVSKKEDQWWTGEITETRKGVFPSTFVREATYEEIIAANKCPSSSNLTNLELETKKPLKETSSNASVQNTPLKSTDTLKSKKSKSKKPEIVSVIANYKANGKEQLDLEKGQLIQVRKKLDSGWWEGEIQIKGKKRQIGWFPAAYVKPLGGNTGNQPDTPLKAKKEIKKEVEKVISSYPYTASQDDELSFDANEVIIVLSKDDATWWKGESETTGKQGLFPSNYVQPFNKSIIMTDFKPELNNVNLPRGFRPVRFNLNNFSNNENYDQYKPSELNEVIYDEPISNFEKNINIKNQNPPYIPTSSPPHFSSLSEKNRTNSFIDLNKKNLNQNFTDQPKIENVWQLPIEEQEQVEHHLRQHLSRTPTPIPFDQNTLETVEKVITDKQPPGNAEYLFENDSYKFYTVPSAIEKTKTVKTKMNLNKQKVQGIGPTTETGMPLTLRTLRKHYENDVHKLGQDELRFRSSQQSPIPDSVVHLNRYEKNYREKEVGEIKKKIFAKVLRDFRAVRENEISVQKGDIVIIRKQIDFNWVEIEDCQSGLIGFVPRKFLDSEQEGLAKVKYTFIAKHPGEISLTKYNLRFLENLIGGNHLQIVIVLYFLGPA</sequence>
<dbReference type="GO" id="GO:0097708">
    <property type="term" value="C:intracellular vesicle"/>
    <property type="evidence" value="ECO:0007669"/>
    <property type="project" value="TreeGrafter"/>
</dbReference>
<feature type="domain" description="EF-hand" evidence="8">
    <location>
        <begin position="188"/>
        <end position="223"/>
    </location>
</feature>
<evidence type="ECO:0000256" key="5">
    <source>
        <dbReference type="SAM" id="MobiDB-lite"/>
    </source>
</evidence>
<gene>
    <name evidence="9" type="ORF">RND71_043903</name>
</gene>
<dbReference type="InterPro" id="IPR011992">
    <property type="entry name" value="EF-hand-dom_pair"/>
</dbReference>
<dbReference type="GO" id="GO:0005886">
    <property type="term" value="C:plasma membrane"/>
    <property type="evidence" value="ECO:0007669"/>
    <property type="project" value="TreeGrafter"/>
</dbReference>
<feature type="domain" description="EH" evidence="7">
    <location>
        <begin position="10"/>
        <end position="99"/>
    </location>
</feature>
<dbReference type="Pfam" id="PF07653">
    <property type="entry name" value="SH3_2"/>
    <property type="match status" value="3"/>
</dbReference>
<dbReference type="GO" id="GO:0016197">
    <property type="term" value="P:endosomal transport"/>
    <property type="evidence" value="ECO:0007669"/>
    <property type="project" value="TreeGrafter"/>
</dbReference>
<dbReference type="PROSITE" id="PS50222">
    <property type="entry name" value="EF_HAND_2"/>
    <property type="match status" value="2"/>
</dbReference>
<dbReference type="Pfam" id="PF14604">
    <property type="entry name" value="SH3_9"/>
    <property type="match status" value="1"/>
</dbReference>
<dbReference type="PROSITE" id="PS50002">
    <property type="entry name" value="SH3"/>
    <property type="match status" value="6"/>
</dbReference>
<keyword evidence="2" id="KW-0106">Calcium</keyword>
<dbReference type="FunFam" id="2.30.30.40:FF:000072">
    <property type="entry name" value="Unconventional Myosin IB"/>
    <property type="match status" value="1"/>
</dbReference>
<evidence type="ECO:0000259" key="6">
    <source>
        <dbReference type="PROSITE" id="PS50002"/>
    </source>
</evidence>
<organism evidence="9 10">
    <name type="scientific">Anisodus tanguticus</name>
    <dbReference type="NCBI Taxonomy" id="243964"/>
    <lineage>
        <taxon>Eukaryota</taxon>
        <taxon>Viridiplantae</taxon>
        <taxon>Streptophyta</taxon>
        <taxon>Embryophyta</taxon>
        <taxon>Tracheophyta</taxon>
        <taxon>Spermatophyta</taxon>
        <taxon>Magnoliopsida</taxon>
        <taxon>eudicotyledons</taxon>
        <taxon>Gunneridae</taxon>
        <taxon>Pentapetalae</taxon>
        <taxon>asterids</taxon>
        <taxon>lamiids</taxon>
        <taxon>Solanales</taxon>
        <taxon>Solanaceae</taxon>
        <taxon>Solanoideae</taxon>
        <taxon>Hyoscyameae</taxon>
        <taxon>Anisodus</taxon>
    </lineage>
</organism>
<feature type="region of interest" description="Disordered" evidence="5">
    <location>
        <begin position="833"/>
        <end position="861"/>
    </location>
</feature>
<evidence type="ECO:0000313" key="10">
    <source>
        <dbReference type="Proteomes" id="UP001291623"/>
    </source>
</evidence>
<dbReference type="SUPFAM" id="SSF50044">
    <property type="entry name" value="SH3-domain"/>
    <property type="match status" value="6"/>
</dbReference>
<dbReference type="Proteomes" id="UP001291623">
    <property type="component" value="Unassembled WGS sequence"/>
</dbReference>
<feature type="domain" description="SH3" evidence="6">
    <location>
        <begin position="864"/>
        <end position="928"/>
    </location>
</feature>
<dbReference type="PANTHER" id="PTHR11216:SF170">
    <property type="entry name" value="DYNAMIN ASSOCIATED PROTEIN 160, ISOFORM D"/>
    <property type="match status" value="1"/>
</dbReference>
<dbReference type="PROSITE" id="PS00018">
    <property type="entry name" value="EF_HAND_1"/>
    <property type="match status" value="2"/>
</dbReference>
<feature type="domain" description="SH3" evidence="6">
    <location>
        <begin position="694"/>
        <end position="752"/>
    </location>
</feature>
<dbReference type="Gene3D" id="2.30.30.40">
    <property type="entry name" value="SH3 Domains"/>
    <property type="match status" value="6"/>
</dbReference>
<evidence type="ECO:0000313" key="9">
    <source>
        <dbReference type="EMBL" id="KAK4336868.1"/>
    </source>
</evidence>
<keyword evidence="10" id="KW-1185">Reference proteome</keyword>
<feature type="coiled-coil region" evidence="4">
    <location>
        <begin position="504"/>
        <end position="566"/>
    </location>
</feature>
<proteinExistence type="predicted"/>
<dbReference type="Pfam" id="PF00018">
    <property type="entry name" value="SH3_1"/>
    <property type="match status" value="2"/>
</dbReference>
<dbReference type="SUPFAM" id="SSF47473">
    <property type="entry name" value="EF-hand"/>
    <property type="match status" value="2"/>
</dbReference>
<evidence type="ECO:0000256" key="1">
    <source>
        <dbReference type="ARBA" id="ARBA00022443"/>
    </source>
</evidence>
<evidence type="ECO:0000259" key="7">
    <source>
        <dbReference type="PROSITE" id="PS50031"/>
    </source>
</evidence>
<feature type="domain" description="SH3" evidence="6">
    <location>
        <begin position="754"/>
        <end position="810"/>
    </location>
</feature>
<dbReference type="InterPro" id="IPR018247">
    <property type="entry name" value="EF_Hand_1_Ca_BS"/>
</dbReference>
<dbReference type="CDD" id="cd00174">
    <property type="entry name" value="SH3"/>
    <property type="match status" value="1"/>
</dbReference>
<keyword evidence="1 3" id="KW-0728">SH3 domain</keyword>
<feature type="coiled-coil region" evidence="4">
    <location>
        <begin position="415"/>
        <end position="477"/>
    </location>
</feature>
<dbReference type="Gene3D" id="1.10.238.10">
    <property type="entry name" value="EF-hand"/>
    <property type="match status" value="2"/>
</dbReference>
<accession>A0AAE1QNW3</accession>
<dbReference type="EMBL" id="JAVYJV010000081">
    <property type="protein sequence ID" value="KAK4336868.1"/>
    <property type="molecule type" value="Genomic_DNA"/>
</dbReference>
<dbReference type="GO" id="GO:0005509">
    <property type="term" value="F:calcium ion binding"/>
    <property type="evidence" value="ECO:0007669"/>
    <property type="project" value="InterPro"/>
</dbReference>
<dbReference type="SMART" id="SM00326">
    <property type="entry name" value="SH3"/>
    <property type="match status" value="6"/>
</dbReference>
<dbReference type="InterPro" id="IPR001452">
    <property type="entry name" value="SH3_domain"/>
</dbReference>
<dbReference type="PROSITE" id="PS50031">
    <property type="entry name" value="EH"/>
    <property type="match status" value="2"/>
</dbReference>
<dbReference type="SMART" id="SM00027">
    <property type="entry name" value="EH"/>
    <property type="match status" value="2"/>
</dbReference>
<feature type="domain" description="SH3" evidence="6">
    <location>
        <begin position="946"/>
        <end position="1007"/>
    </location>
</feature>
<feature type="region of interest" description="Disordered" evidence="5">
    <location>
        <begin position="349"/>
        <end position="370"/>
    </location>
</feature>
<feature type="domain" description="SH3" evidence="6">
    <location>
        <begin position="1269"/>
        <end position="1330"/>
    </location>
</feature>
<comment type="caution">
    <text evidence="9">The sequence shown here is derived from an EMBL/GenBank/DDBJ whole genome shotgun (WGS) entry which is preliminary data.</text>
</comment>
<feature type="domain" description="EH" evidence="7">
    <location>
        <begin position="155"/>
        <end position="244"/>
    </location>
</feature>
<dbReference type="PRINTS" id="PR00452">
    <property type="entry name" value="SH3DOMAIN"/>
</dbReference>
<evidence type="ECO:0000256" key="3">
    <source>
        <dbReference type="PROSITE-ProRule" id="PRU00192"/>
    </source>
</evidence>
<dbReference type="Pfam" id="PF12763">
    <property type="entry name" value="EH"/>
    <property type="match status" value="2"/>
</dbReference>
<name>A0AAE1QNW3_9SOLA</name>
<feature type="domain" description="SH3" evidence="6">
    <location>
        <begin position="608"/>
        <end position="669"/>
    </location>
</feature>
<dbReference type="InterPro" id="IPR000261">
    <property type="entry name" value="EH_dom"/>
</dbReference>
<protein>
    <submittedName>
        <fullName evidence="9">Uncharacterized protein</fullName>
    </submittedName>
</protein>
<dbReference type="GO" id="GO:0006897">
    <property type="term" value="P:endocytosis"/>
    <property type="evidence" value="ECO:0007669"/>
    <property type="project" value="TreeGrafter"/>
</dbReference>
<dbReference type="InterPro" id="IPR036028">
    <property type="entry name" value="SH3-like_dom_sf"/>
</dbReference>
<dbReference type="CDD" id="cd11839">
    <property type="entry name" value="SH3_Intersectin_4"/>
    <property type="match status" value="1"/>
</dbReference>
<keyword evidence="4" id="KW-0175">Coiled coil</keyword>
<reference evidence="9" key="1">
    <citation type="submission" date="2023-12" db="EMBL/GenBank/DDBJ databases">
        <title>Genome assembly of Anisodus tanguticus.</title>
        <authorList>
            <person name="Wang Y.-J."/>
        </authorList>
    </citation>
    <scope>NUCLEOTIDE SEQUENCE</scope>
    <source>
        <strain evidence="9">KB-2021</strain>
        <tissue evidence="9">Leaf</tissue>
    </source>
</reference>
<feature type="compositionally biased region" description="Polar residues" evidence="5">
    <location>
        <begin position="838"/>
        <end position="849"/>
    </location>
</feature>
<dbReference type="CDD" id="cd00052">
    <property type="entry name" value="EH"/>
    <property type="match status" value="2"/>
</dbReference>
<dbReference type="GO" id="GO:0005737">
    <property type="term" value="C:cytoplasm"/>
    <property type="evidence" value="ECO:0007669"/>
    <property type="project" value="TreeGrafter"/>
</dbReference>